<proteinExistence type="predicted"/>
<dbReference type="PANTHER" id="PTHR46586:SF3">
    <property type="entry name" value="ANKYRIN REPEAT-CONTAINING PROTEIN"/>
    <property type="match status" value="1"/>
</dbReference>
<evidence type="ECO:0000313" key="2">
    <source>
        <dbReference type="Proteomes" id="UP000198211"/>
    </source>
</evidence>
<dbReference type="STRING" id="4795.A0A225UK75"/>
<dbReference type="InterPro" id="IPR052050">
    <property type="entry name" value="SecEffector_AnkRepeat"/>
</dbReference>
<dbReference type="EMBL" id="NBNE01016025">
    <property type="protein sequence ID" value="OWY93472.1"/>
    <property type="molecule type" value="Genomic_DNA"/>
</dbReference>
<accession>A0A225UK75</accession>
<dbReference type="AlphaFoldDB" id="A0A225UK75"/>
<dbReference type="SUPFAM" id="SSF48403">
    <property type="entry name" value="Ankyrin repeat"/>
    <property type="match status" value="1"/>
</dbReference>
<protein>
    <submittedName>
        <fullName evidence="1">Uncharacterized protein</fullName>
    </submittedName>
</protein>
<dbReference type="PANTHER" id="PTHR46586">
    <property type="entry name" value="ANKYRIN REPEAT-CONTAINING PROTEIN"/>
    <property type="match status" value="1"/>
</dbReference>
<gene>
    <name evidence="1" type="ORF">PHMEG_00037126</name>
</gene>
<dbReference type="InterPro" id="IPR036770">
    <property type="entry name" value="Ankyrin_rpt-contain_sf"/>
</dbReference>
<dbReference type="Proteomes" id="UP000198211">
    <property type="component" value="Unassembled WGS sequence"/>
</dbReference>
<sequence length="188" mass="21395">ATRGRLSIVHWLHYTRNEGCSAIVFTGATTNDHLDTLQWFILHYREHYRPEHCLLCAAENGCITVRYLHPQIPLPNVEATLEAAAAMGQIRSLEPLVPGPYNISRAFIFAATNGHVGALRFFIDRGYYGYIVNTNVRSQSFLAAHVQHQFSYNCMSSVTIAPLLIDLVLLQNRAHYRYQRCYRLEATA</sequence>
<comment type="caution">
    <text evidence="1">The sequence shown here is derived from an EMBL/GenBank/DDBJ whole genome shotgun (WGS) entry which is preliminary data.</text>
</comment>
<organism evidence="1 2">
    <name type="scientific">Phytophthora megakarya</name>
    <dbReference type="NCBI Taxonomy" id="4795"/>
    <lineage>
        <taxon>Eukaryota</taxon>
        <taxon>Sar</taxon>
        <taxon>Stramenopiles</taxon>
        <taxon>Oomycota</taxon>
        <taxon>Peronosporomycetes</taxon>
        <taxon>Peronosporales</taxon>
        <taxon>Peronosporaceae</taxon>
        <taxon>Phytophthora</taxon>
    </lineage>
</organism>
<keyword evidence="2" id="KW-1185">Reference proteome</keyword>
<feature type="non-terminal residue" evidence="1">
    <location>
        <position position="1"/>
    </location>
</feature>
<name>A0A225UK75_9STRA</name>
<evidence type="ECO:0000313" key="1">
    <source>
        <dbReference type="EMBL" id="OWY93472.1"/>
    </source>
</evidence>
<reference evidence="2" key="1">
    <citation type="submission" date="2017-03" db="EMBL/GenBank/DDBJ databases">
        <title>Phytopthora megakarya and P. palmivora, two closely related causual agents of cacao black pod achieved similar genome size and gene model numbers by different mechanisms.</title>
        <authorList>
            <person name="Ali S."/>
            <person name="Shao J."/>
            <person name="Larry D.J."/>
            <person name="Kronmiller B."/>
            <person name="Shen D."/>
            <person name="Strem M.D."/>
            <person name="Melnick R.L."/>
            <person name="Guiltinan M.J."/>
            <person name="Tyler B.M."/>
            <person name="Meinhardt L.W."/>
            <person name="Bailey B.A."/>
        </authorList>
    </citation>
    <scope>NUCLEOTIDE SEQUENCE [LARGE SCALE GENOMIC DNA]</scope>
    <source>
        <strain evidence="2">zdho120</strain>
    </source>
</reference>